<dbReference type="Proteomes" id="UP000789920">
    <property type="component" value="Unassembled WGS sequence"/>
</dbReference>
<evidence type="ECO:0000313" key="2">
    <source>
        <dbReference type="Proteomes" id="UP000789920"/>
    </source>
</evidence>
<keyword evidence="2" id="KW-1185">Reference proteome</keyword>
<comment type="caution">
    <text evidence="1">The sequence shown here is derived from an EMBL/GenBank/DDBJ whole genome shotgun (WGS) entry which is preliminary data.</text>
</comment>
<organism evidence="1 2">
    <name type="scientific">Racocetra persica</name>
    <dbReference type="NCBI Taxonomy" id="160502"/>
    <lineage>
        <taxon>Eukaryota</taxon>
        <taxon>Fungi</taxon>
        <taxon>Fungi incertae sedis</taxon>
        <taxon>Mucoromycota</taxon>
        <taxon>Glomeromycotina</taxon>
        <taxon>Glomeromycetes</taxon>
        <taxon>Diversisporales</taxon>
        <taxon>Gigasporaceae</taxon>
        <taxon>Racocetra</taxon>
    </lineage>
</organism>
<proteinExistence type="predicted"/>
<name>A0ACA9SLM2_9GLOM</name>
<dbReference type="EMBL" id="CAJVQC010132410">
    <property type="protein sequence ID" value="CAG8841960.1"/>
    <property type="molecule type" value="Genomic_DNA"/>
</dbReference>
<gene>
    <name evidence="1" type="ORF">RPERSI_LOCUS32101</name>
</gene>
<protein>
    <submittedName>
        <fullName evidence="1">7379_t:CDS:1</fullName>
    </submittedName>
</protein>
<feature type="non-terminal residue" evidence="1">
    <location>
        <position position="1"/>
    </location>
</feature>
<sequence length="52" mass="5823">SFSSANTSIPVLNILNKSPVWLFFALSVLKDGKMKAKCKLYNNKETYLALSK</sequence>
<accession>A0ACA9SLM2</accession>
<reference evidence="1" key="1">
    <citation type="submission" date="2021-06" db="EMBL/GenBank/DDBJ databases">
        <authorList>
            <person name="Kallberg Y."/>
            <person name="Tangrot J."/>
            <person name="Rosling A."/>
        </authorList>
    </citation>
    <scope>NUCLEOTIDE SEQUENCE</scope>
    <source>
        <strain evidence="1">MA461A</strain>
    </source>
</reference>
<feature type="non-terminal residue" evidence="1">
    <location>
        <position position="52"/>
    </location>
</feature>
<evidence type="ECO:0000313" key="1">
    <source>
        <dbReference type="EMBL" id="CAG8841960.1"/>
    </source>
</evidence>